<dbReference type="AlphaFoldDB" id="Q0UH78"/>
<dbReference type="GeneID" id="5976089"/>
<keyword evidence="1" id="KW-0732">Signal</keyword>
<accession>Q0UH78</accession>
<dbReference type="VEuPathDB" id="FungiDB:JI435_088860"/>
<name>Q0UH78_PHANO</name>
<feature type="chain" id="PRO_5004177828" evidence="1">
    <location>
        <begin position="18"/>
        <end position="128"/>
    </location>
</feature>
<dbReference type="KEGG" id="pno:SNOG_08886"/>
<reference evidence="3" key="1">
    <citation type="journal article" date="2007" name="Plant Cell">
        <title>Dothideomycete-plant interactions illuminated by genome sequencing and EST analysis of the wheat pathogen Stagonospora nodorum.</title>
        <authorList>
            <person name="Hane J.K."/>
            <person name="Lowe R.G."/>
            <person name="Solomon P.S."/>
            <person name="Tan K.C."/>
            <person name="Schoch C.L."/>
            <person name="Spatafora J.W."/>
            <person name="Crous P.W."/>
            <person name="Kodira C."/>
            <person name="Birren B.W."/>
            <person name="Galagan J.E."/>
            <person name="Torriani S.F."/>
            <person name="McDonald B.A."/>
            <person name="Oliver R.P."/>
        </authorList>
    </citation>
    <scope>NUCLEOTIDE SEQUENCE [LARGE SCALE GENOMIC DNA]</scope>
    <source>
        <strain evidence="3">SN15 / ATCC MYA-4574 / FGSC 10173</strain>
    </source>
</reference>
<proteinExistence type="predicted"/>
<evidence type="ECO:0000256" key="1">
    <source>
        <dbReference type="SAM" id="SignalP"/>
    </source>
</evidence>
<organism evidence="2 3">
    <name type="scientific">Phaeosphaeria nodorum (strain SN15 / ATCC MYA-4574 / FGSC 10173)</name>
    <name type="common">Glume blotch fungus</name>
    <name type="synonym">Parastagonospora nodorum</name>
    <dbReference type="NCBI Taxonomy" id="321614"/>
    <lineage>
        <taxon>Eukaryota</taxon>
        <taxon>Fungi</taxon>
        <taxon>Dikarya</taxon>
        <taxon>Ascomycota</taxon>
        <taxon>Pezizomycotina</taxon>
        <taxon>Dothideomycetes</taxon>
        <taxon>Pleosporomycetidae</taxon>
        <taxon>Pleosporales</taxon>
        <taxon>Pleosporineae</taxon>
        <taxon>Phaeosphaeriaceae</taxon>
        <taxon>Parastagonospora</taxon>
    </lineage>
</organism>
<dbReference type="InParanoid" id="Q0UH78"/>
<evidence type="ECO:0000313" key="3">
    <source>
        <dbReference type="Proteomes" id="UP000001055"/>
    </source>
</evidence>
<protein>
    <submittedName>
        <fullName evidence="2">Uncharacterized protein</fullName>
    </submittedName>
</protein>
<dbReference type="Proteomes" id="UP000001055">
    <property type="component" value="Unassembled WGS sequence"/>
</dbReference>
<evidence type="ECO:0000313" key="2">
    <source>
        <dbReference type="EMBL" id="EAT84054.1"/>
    </source>
</evidence>
<dbReference type="RefSeq" id="XP_001799190.1">
    <property type="nucleotide sequence ID" value="XM_001799138.1"/>
</dbReference>
<sequence>MLFKVPIFACLASLAVADFDMFWFAENVLDVGVGAERYSSIKFLNEPPNCKDFVNGAQMKPGFGGDVSDSKHGGIACDGCPVNKAWKEWTPSRVEVHDYNKQVFANGAWHFKKTMLLANVAFLRKDRR</sequence>
<feature type="signal peptide" evidence="1">
    <location>
        <begin position="1"/>
        <end position="17"/>
    </location>
</feature>
<dbReference type="EMBL" id="CH445337">
    <property type="protein sequence ID" value="EAT84054.1"/>
    <property type="molecule type" value="Genomic_DNA"/>
</dbReference>
<gene>
    <name evidence="2" type="ORF">SNOG_08886</name>
</gene>